<comment type="caution">
    <text evidence="4">The sequence shown here is derived from an EMBL/GenBank/DDBJ whole genome shotgun (WGS) entry which is preliminary data.</text>
</comment>
<evidence type="ECO:0000313" key="5">
    <source>
        <dbReference type="Proteomes" id="UP001140513"/>
    </source>
</evidence>
<feature type="domain" description="Opioid growth factor receptor (OGFr) conserved" evidence="3">
    <location>
        <begin position="215"/>
        <end position="253"/>
    </location>
</feature>
<organism evidence="4 5">
    <name type="scientific">Didymosphaeria variabile</name>
    <dbReference type="NCBI Taxonomy" id="1932322"/>
    <lineage>
        <taxon>Eukaryota</taxon>
        <taxon>Fungi</taxon>
        <taxon>Dikarya</taxon>
        <taxon>Ascomycota</taxon>
        <taxon>Pezizomycotina</taxon>
        <taxon>Dothideomycetes</taxon>
        <taxon>Pleosporomycetidae</taxon>
        <taxon>Pleosporales</taxon>
        <taxon>Massarineae</taxon>
        <taxon>Didymosphaeriaceae</taxon>
        <taxon>Didymosphaeria</taxon>
    </lineage>
</organism>
<dbReference type="EMBL" id="JAPEUX010000001">
    <property type="protein sequence ID" value="KAJ4360120.1"/>
    <property type="molecule type" value="Genomic_DNA"/>
</dbReference>
<sequence length="312" mass="35234">MALRNATGRSGDQPSIIDFYNPHVNGKDAHGRTREQMLKWKHDKLERCHDYIQILFPLPEGSMFSYNAPIIDEETLEAFRSSVVLQTTLSQVFVTILNFYGFEATDGSKRLLGKVTVAKPHMTQAEPEKGKGKATEVEGESDAIPCIVPGQAPSMAITSSLNSTDCTANTEQAEDRKDNARPAASANANDSAAPRSNRKELEALEAFFGGHEFYVIRGPDFAERSKNWCVRMDHNHLRITRILRCLRVLGLQLQCEAFYKALTDVYDDPKINISERSMTFWMRAVCEPLHIAPDGTECKWLRKWQETKQTHV</sequence>
<feature type="region of interest" description="Disordered" evidence="2">
    <location>
        <begin position="162"/>
        <end position="196"/>
    </location>
</feature>
<gene>
    <name evidence="4" type="ORF">N0V89_000680</name>
</gene>
<accession>A0A9W8XX27</accession>
<reference evidence="4" key="1">
    <citation type="submission" date="2022-10" db="EMBL/GenBank/DDBJ databases">
        <title>Tapping the CABI collections for fungal endophytes: first genome assemblies for Collariella, Neodidymelliopsis, Ascochyta clinopodiicola, Didymella pomorum, Didymosphaeria variabile, Neocosmospora piperis and Neocucurbitaria cava.</title>
        <authorList>
            <person name="Hill R."/>
        </authorList>
    </citation>
    <scope>NUCLEOTIDE SEQUENCE</scope>
    <source>
        <strain evidence="4">IMI 356815</strain>
    </source>
</reference>
<dbReference type="InterPro" id="IPR039574">
    <property type="entry name" value="OGFr"/>
</dbReference>
<evidence type="ECO:0000256" key="2">
    <source>
        <dbReference type="SAM" id="MobiDB-lite"/>
    </source>
</evidence>
<keyword evidence="5" id="KW-1185">Reference proteome</keyword>
<proteinExistence type="inferred from homology"/>
<dbReference type="GeneID" id="80904210"/>
<dbReference type="GO" id="GO:0140625">
    <property type="term" value="F:opioid growth factor receptor activity"/>
    <property type="evidence" value="ECO:0007669"/>
    <property type="project" value="InterPro"/>
</dbReference>
<comment type="similarity">
    <text evidence="1">Belongs to the opioid growth factor receptor family.</text>
</comment>
<dbReference type="PANTHER" id="PTHR14015:SF2">
    <property type="entry name" value="OPIOID GROWTH FACTOR RECEPTOR (OGFR) CONSERVED DOMAIN-CONTAINING PROTEIN"/>
    <property type="match status" value="1"/>
</dbReference>
<protein>
    <recommendedName>
        <fullName evidence="3">Opioid growth factor receptor (OGFr) conserved domain-containing protein</fullName>
    </recommendedName>
</protein>
<dbReference type="InterPro" id="IPR006757">
    <property type="entry name" value="OGF_rcpt"/>
</dbReference>
<dbReference type="AlphaFoldDB" id="A0A9W8XX27"/>
<name>A0A9W8XX27_9PLEO</name>
<evidence type="ECO:0000256" key="1">
    <source>
        <dbReference type="ARBA" id="ARBA00010365"/>
    </source>
</evidence>
<dbReference type="PANTHER" id="PTHR14015">
    <property type="entry name" value="OPIOID GROWTH FACTOR RECEPTOR OGFR ZETA-TYPE OPIOID RECEPTOR"/>
    <property type="match status" value="1"/>
</dbReference>
<dbReference type="Pfam" id="PF04664">
    <property type="entry name" value="OGFr_N"/>
    <property type="match status" value="2"/>
</dbReference>
<dbReference type="Proteomes" id="UP001140513">
    <property type="component" value="Unassembled WGS sequence"/>
</dbReference>
<dbReference type="GO" id="GO:0016020">
    <property type="term" value="C:membrane"/>
    <property type="evidence" value="ECO:0007669"/>
    <property type="project" value="InterPro"/>
</dbReference>
<evidence type="ECO:0000259" key="3">
    <source>
        <dbReference type="Pfam" id="PF04664"/>
    </source>
</evidence>
<feature type="domain" description="Opioid growth factor receptor (OGFr) conserved" evidence="3">
    <location>
        <begin position="19"/>
        <end position="118"/>
    </location>
</feature>
<dbReference type="OrthoDB" id="9030204at2759"/>
<feature type="compositionally biased region" description="Polar residues" evidence="2">
    <location>
        <begin position="162"/>
        <end position="171"/>
    </location>
</feature>
<dbReference type="RefSeq" id="XP_056076322.1">
    <property type="nucleotide sequence ID" value="XM_056209500.1"/>
</dbReference>
<evidence type="ECO:0000313" key="4">
    <source>
        <dbReference type="EMBL" id="KAJ4360120.1"/>
    </source>
</evidence>
<feature type="compositionally biased region" description="Low complexity" evidence="2">
    <location>
        <begin position="181"/>
        <end position="195"/>
    </location>
</feature>